<comment type="caution">
    <text evidence="1">The sequence shown here is derived from an EMBL/GenBank/DDBJ whole genome shotgun (WGS) entry which is preliminary data.</text>
</comment>
<reference evidence="1 2" key="1">
    <citation type="submission" date="2015-09" db="EMBL/GenBank/DDBJ databases">
        <title>Genome announcement of multiple Pseudomonas syringae strains.</title>
        <authorList>
            <person name="Thakur S."/>
            <person name="Wang P.W."/>
            <person name="Gong Y."/>
            <person name="Weir B.S."/>
            <person name="Guttman D.S."/>
        </authorList>
    </citation>
    <scope>NUCLEOTIDE SEQUENCE [LARGE SCALE GENOMIC DNA]</scope>
    <source>
        <strain evidence="1 2">ICMP2823</strain>
    </source>
</reference>
<dbReference type="Proteomes" id="UP000050564">
    <property type="component" value="Unassembled WGS sequence"/>
</dbReference>
<gene>
    <name evidence="1" type="ORF">ALO81_100224</name>
</gene>
<dbReference type="InterPro" id="IPR049644">
    <property type="entry name" value="GvpU-like"/>
</dbReference>
<name>A0A0N8QWG8_PSECA</name>
<accession>A0A0N8QWG8</accession>
<protein>
    <submittedName>
        <fullName evidence="1">Putative Gas vesicle protein</fullName>
    </submittedName>
</protein>
<proteinExistence type="predicted"/>
<evidence type="ECO:0000313" key="1">
    <source>
        <dbReference type="EMBL" id="KPW69950.1"/>
    </source>
</evidence>
<organism evidence="1 2">
    <name type="scientific">Pseudomonas cannabina</name>
    <dbReference type="NCBI Taxonomy" id="86840"/>
    <lineage>
        <taxon>Bacteria</taxon>
        <taxon>Pseudomonadati</taxon>
        <taxon>Pseudomonadota</taxon>
        <taxon>Gammaproteobacteria</taxon>
        <taxon>Pseudomonadales</taxon>
        <taxon>Pseudomonadaceae</taxon>
        <taxon>Pseudomonas</taxon>
    </lineage>
</organism>
<dbReference type="PATRIC" id="fig|86840.3.peg.3420"/>
<dbReference type="AlphaFoldDB" id="A0A0N8QWG8"/>
<dbReference type="NCBIfam" id="NF041667">
    <property type="entry name" value="GvpU"/>
    <property type="match status" value="1"/>
</dbReference>
<dbReference type="EMBL" id="LJPX01000416">
    <property type="protein sequence ID" value="KPW69950.1"/>
    <property type="molecule type" value="Genomic_DNA"/>
</dbReference>
<evidence type="ECO:0000313" key="2">
    <source>
        <dbReference type="Proteomes" id="UP000050564"/>
    </source>
</evidence>
<sequence>MPNYSPLPVSLSPDLIYTLGSTFFEARSFLMSDVDQEQKAQPSPSQSHDDVIAQLKWQGKQIDWLLQWLVKFVANTKVEMGVTLSVGGNLVSGHLISHDDYFDQMAEDISAPFSQFNNGTDASMKEMILSFKPGESSQDTPAFHFIHLKDCRTYSTDGHPICDSRVLWRGRIAAVDGFTIGLIAEKPGAS</sequence>